<evidence type="ECO:0000313" key="3">
    <source>
        <dbReference type="Proteomes" id="UP001177670"/>
    </source>
</evidence>
<feature type="compositionally biased region" description="Basic and acidic residues" evidence="1">
    <location>
        <begin position="117"/>
        <end position="129"/>
    </location>
</feature>
<gene>
    <name evidence="2" type="ORF">K0M31_000713</name>
</gene>
<organism evidence="2 3">
    <name type="scientific">Melipona bicolor</name>
    <dbReference type="NCBI Taxonomy" id="60889"/>
    <lineage>
        <taxon>Eukaryota</taxon>
        <taxon>Metazoa</taxon>
        <taxon>Ecdysozoa</taxon>
        <taxon>Arthropoda</taxon>
        <taxon>Hexapoda</taxon>
        <taxon>Insecta</taxon>
        <taxon>Pterygota</taxon>
        <taxon>Neoptera</taxon>
        <taxon>Endopterygota</taxon>
        <taxon>Hymenoptera</taxon>
        <taxon>Apocrita</taxon>
        <taxon>Aculeata</taxon>
        <taxon>Apoidea</taxon>
        <taxon>Anthophila</taxon>
        <taxon>Apidae</taxon>
        <taxon>Melipona</taxon>
    </lineage>
</organism>
<accession>A0AA40KWZ7</accession>
<comment type="caution">
    <text evidence="2">The sequence shown here is derived from an EMBL/GenBank/DDBJ whole genome shotgun (WGS) entry which is preliminary data.</text>
</comment>
<dbReference type="AlphaFoldDB" id="A0AA40KWZ7"/>
<proteinExistence type="predicted"/>
<reference evidence="2" key="1">
    <citation type="submission" date="2021-10" db="EMBL/GenBank/DDBJ databases">
        <title>Melipona bicolor Genome sequencing and assembly.</title>
        <authorList>
            <person name="Araujo N.S."/>
            <person name="Arias M.C."/>
        </authorList>
    </citation>
    <scope>NUCLEOTIDE SEQUENCE</scope>
    <source>
        <strain evidence="2">USP_2M_L1-L4_2017</strain>
        <tissue evidence="2">Whole body</tissue>
    </source>
</reference>
<sequence length="140" mass="15419">MCFSAETSVVLPSASSDLDKIQQPVKVVLSSTCHHAYNACKSKLISKVSKTLTHDLCEFQERSGVQGAAGTGAEPLRVDELREERVHGGVAEFLQIREPQALGRDRVLSVQVSPINERSENSDRSEKGNCLKVRRSKLEK</sequence>
<dbReference type="Proteomes" id="UP001177670">
    <property type="component" value="Unassembled WGS sequence"/>
</dbReference>
<name>A0AA40KWZ7_9HYME</name>
<evidence type="ECO:0000256" key="1">
    <source>
        <dbReference type="SAM" id="MobiDB-lite"/>
    </source>
</evidence>
<feature type="region of interest" description="Disordered" evidence="1">
    <location>
        <begin position="113"/>
        <end position="140"/>
    </location>
</feature>
<keyword evidence="3" id="KW-1185">Reference proteome</keyword>
<protein>
    <submittedName>
        <fullName evidence="2">Uncharacterized protein</fullName>
    </submittedName>
</protein>
<dbReference type="EMBL" id="JAHYIQ010000001">
    <property type="protein sequence ID" value="KAK1136146.1"/>
    <property type="molecule type" value="Genomic_DNA"/>
</dbReference>
<evidence type="ECO:0000313" key="2">
    <source>
        <dbReference type="EMBL" id="KAK1136146.1"/>
    </source>
</evidence>